<dbReference type="InterPro" id="IPR055140">
    <property type="entry name" value="Thiolase_C_2"/>
</dbReference>
<dbReference type="PANTHER" id="PTHR42870:SF1">
    <property type="entry name" value="NON-SPECIFIC LIPID-TRANSFER PROTEIN-LIKE 2"/>
    <property type="match status" value="1"/>
</dbReference>
<proteinExistence type="predicted"/>
<dbReference type="Proteomes" id="UP000053240">
    <property type="component" value="Unassembled WGS sequence"/>
</dbReference>
<dbReference type="FunFam" id="3.40.47.10:FF:000126">
    <property type="entry name" value="Protein CBG20965"/>
    <property type="match status" value="1"/>
</dbReference>
<dbReference type="PANTHER" id="PTHR42870">
    <property type="entry name" value="ACETYL-COA C-ACETYLTRANSFERASE"/>
    <property type="match status" value="1"/>
</dbReference>
<dbReference type="InParanoid" id="A0A0N1PKC5"/>
<dbReference type="SUPFAM" id="SSF53901">
    <property type="entry name" value="Thiolase-like"/>
    <property type="match status" value="2"/>
</dbReference>
<dbReference type="GO" id="GO:0006869">
    <property type="term" value="P:lipid transport"/>
    <property type="evidence" value="ECO:0007669"/>
    <property type="project" value="UniProtKB-KW"/>
</dbReference>
<evidence type="ECO:0000313" key="9">
    <source>
        <dbReference type="Proteomes" id="UP000053240"/>
    </source>
</evidence>
<dbReference type="PROSITE" id="PS00737">
    <property type="entry name" value="THIOLASE_2"/>
    <property type="match status" value="1"/>
</dbReference>
<evidence type="ECO:0000313" key="8">
    <source>
        <dbReference type="EMBL" id="KPJ19873.1"/>
    </source>
</evidence>
<feature type="region of interest" description="Disordered" evidence="6">
    <location>
        <begin position="1"/>
        <end position="30"/>
    </location>
</feature>
<sequence>MRLNGRGRPKKGSRGRQLVRNGTRNPRAQSKREYTVEEILNSRRIYGPLTKLECCPTSDGAGAAVLMSEDAVKAHGLQDRAVEIIGMEMATDTPAVFQEKSCMKVVGTDMTALAASRIYQKTGVSPKEVDVVELHDCFACNEMIVYEGLQLCGEGEAAKFIDAGDNTYGGRVVVNPSGGLIAKGHPIGATGLAQCAELVWQLRGEAGPRQVPKARIGLQHNLGVGGAVVITMYKKGFQNTTPNKVAATENIREDVQNARIGLQHNLGLGGAVVVAIYRKGFDNKNQRDFSFSHQKGKMAAKDGEIHAKI</sequence>
<dbReference type="AlphaFoldDB" id="A0A0N1PKC5"/>
<keyword evidence="3" id="KW-0445">Lipid transport</keyword>
<keyword evidence="2" id="KW-0813">Transport</keyword>
<organism evidence="8 9">
    <name type="scientific">Papilio machaon</name>
    <name type="common">Old World swallowtail butterfly</name>
    <dbReference type="NCBI Taxonomy" id="76193"/>
    <lineage>
        <taxon>Eukaryota</taxon>
        <taxon>Metazoa</taxon>
        <taxon>Ecdysozoa</taxon>
        <taxon>Arthropoda</taxon>
        <taxon>Hexapoda</taxon>
        <taxon>Insecta</taxon>
        <taxon>Pterygota</taxon>
        <taxon>Neoptera</taxon>
        <taxon>Endopterygota</taxon>
        <taxon>Lepidoptera</taxon>
        <taxon>Glossata</taxon>
        <taxon>Ditrysia</taxon>
        <taxon>Papilionoidea</taxon>
        <taxon>Papilionidae</taxon>
        <taxon>Papilioninae</taxon>
        <taxon>Papilio</taxon>
    </lineage>
</organism>
<evidence type="ECO:0000256" key="5">
    <source>
        <dbReference type="ARBA" id="ARBA00032316"/>
    </source>
</evidence>
<dbReference type="Gene3D" id="3.40.47.10">
    <property type="match status" value="1"/>
</dbReference>
<evidence type="ECO:0000256" key="2">
    <source>
        <dbReference type="ARBA" id="ARBA00022448"/>
    </source>
</evidence>
<accession>A0A0N1PKC5</accession>
<reference evidence="8 9" key="1">
    <citation type="journal article" date="2015" name="Nat. Commun.">
        <title>Outbred genome sequencing and CRISPR/Cas9 gene editing in butterflies.</title>
        <authorList>
            <person name="Li X."/>
            <person name="Fan D."/>
            <person name="Zhang W."/>
            <person name="Liu G."/>
            <person name="Zhang L."/>
            <person name="Zhao L."/>
            <person name="Fang X."/>
            <person name="Chen L."/>
            <person name="Dong Y."/>
            <person name="Chen Y."/>
            <person name="Ding Y."/>
            <person name="Zhao R."/>
            <person name="Feng M."/>
            <person name="Zhu Y."/>
            <person name="Feng Y."/>
            <person name="Jiang X."/>
            <person name="Zhu D."/>
            <person name="Xiang H."/>
            <person name="Feng X."/>
            <person name="Li S."/>
            <person name="Wang J."/>
            <person name="Zhang G."/>
            <person name="Kronforst M.R."/>
            <person name="Wang W."/>
        </authorList>
    </citation>
    <scope>NUCLEOTIDE SEQUENCE [LARGE SCALE GENOMIC DNA]</scope>
    <source>
        <strain evidence="8">Ya'a_city_454_Pm</strain>
        <tissue evidence="8">Whole body</tissue>
    </source>
</reference>
<evidence type="ECO:0000256" key="4">
    <source>
        <dbReference type="ARBA" id="ARBA00023121"/>
    </source>
</evidence>
<feature type="compositionally biased region" description="Basic residues" evidence="6">
    <location>
        <begin position="1"/>
        <end position="14"/>
    </location>
</feature>
<dbReference type="Pfam" id="PF22691">
    <property type="entry name" value="Thiolase_C_1"/>
    <property type="match status" value="1"/>
</dbReference>
<dbReference type="InterPro" id="IPR020613">
    <property type="entry name" value="Thiolase_CS"/>
</dbReference>
<feature type="domain" description="Thiolase C-terminal" evidence="7">
    <location>
        <begin position="103"/>
        <end position="224"/>
    </location>
</feature>
<dbReference type="GO" id="GO:0016747">
    <property type="term" value="F:acyltransferase activity, transferring groups other than amino-acyl groups"/>
    <property type="evidence" value="ECO:0007669"/>
    <property type="project" value="InterPro"/>
</dbReference>
<evidence type="ECO:0000256" key="6">
    <source>
        <dbReference type="SAM" id="MobiDB-lite"/>
    </source>
</evidence>
<keyword evidence="4" id="KW-0446">Lipid-binding</keyword>
<dbReference type="InterPro" id="IPR016039">
    <property type="entry name" value="Thiolase-like"/>
</dbReference>
<name>A0A0N1PKC5_PAPMA</name>
<dbReference type="CDD" id="cd00829">
    <property type="entry name" value="SCP-x_thiolase"/>
    <property type="match status" value="1"/>
</dbReference>
<dbReference type="STRING" id="76193.A0A0N1PKC5"/>
<evidence type="ECO:0000256" key="1">
    <source>
        <dbReference type="ARBA" id="ARBA00012352"/>
    </source>
</evidence>
<dbReference type="EC" id="2.3.1.176" evidence="1"/>
<dbReference type="GO" id="GO:0008289">
    <property type="term" value="F:lipid binding"/>
    <property type="evidence" value="ECO:0007669"/>
    <property type="project" value="UniProtKB-KW"/>
</dbReference>
<dbReference type="EMBL" id="KQ459829">
    <property type="protein sequence ID" value="KPJ19873.1"/>
    <property type="molecule type" value="Genomic_DNA"/>
</dbReference>
<evidence type="ECO:0000259" key="7">
    <source>
        <dbReference type="Pfam" id="PF22691"/>
    </source>
</evidence>
<evidence type="ECO:0000256" key="3">
    <source>
        <dbReference type="ARBA" id="ARBA00023055"/>
    </source>
</evidence>
<keyword evidence="9" id="KW-1185">Reference proteome</keyword>
<gene>
    <name evidence="8" type="ORF">RR48_01105</name>
</gene>
<protein>
    <recommendedName>
        <fullName evidence="1">propanoyl-CoA C-acyltransferase</fullName>
        <ecNumber evidence="1">2.3.1.176</ecNumber>
    </recommendedName>
    <alternativeName>
        <fullName evidence="5">Propanoyl-CoA C-acyltransferase</fullName>
    </alternativeName>
</protein>